<dbReference type="InterPro" id="IPR039569">
    <property type="entry name" value="FAS1-like_DH_region"/>
</dbReference>
<reference evidence="2 3" key="1">
    <citation type="submission" date="2018-03" db="EMBL/GenBank/DDBJ databases">
        <title>Genomic Encyclopedia of Archaeal and Bacterial Type Strains, Phase II (KMG-II): from individual species to whole genera.</title>
        <authorList>
            <person name="Goeker M."/>
        </authorList>
    </citation>
    <scope>NUCLEOTIDE SEQUENCE [LARGE SCALE GENOMIC DNA]</scope>
    <source>
        <strain evidence="2 3">DSM 44720</strain>
    </source>
</reference>
<proteinExistence type="predicted"/>
<keyword evidence="3" id="KW-1185">Reference proteome</keyword>
<dbReference type="InterPro" id="IPR029069">
    <property type="entry name" value="HotDog_dom_sf"/>
</dbReference>
<organism evidence="2 3">
    <name type="scientific">Umezawaea tangerina</name>
    <dbReference type="NCBI Taxonomy" id="84725"/>
    <lineage>
        <taxon>Bacteria</taxon>
        <taxon>Bacillati</taxon>
        <taxon>Actinomycetota</taxon>
        <taxon>Actinomycetes</taxon>
        <taxon>Pseudonocardiales</taxon>
        <taxon>Pseudonocardiaceae</taxon>
        <taxon>Umezawaea</taxon>
    </lineage>
</organism>
<accession>A0A2T0SZR6</accession>
<name>A0A2T0SZR6_9PSEU</name>
<dbReference type="Proteomes" id="UP000239494">
    <property type="component" value="Unassembled WGS sequence"/>
</dbReference>
<dbReference type="SUPFAM" id="SSF54637">
    <property type="entry name" value="Thioesterase/thiol ester dehydrase-isomerase"/>
    <property type="match status" value="2"/>
</dbReference>
<comment type="caution">
    <text evidence="2">The sequence shown here is derived from an EMBL/GenBank/DDBJ whole genome shotgun (WGS) entry which is preliminary data.</text>
</comment>
<dbReference type="EMBL" id="PVTF01000008">
    <property type="protein sequence ID" value="PRY38911.1"/>
    <property type="molecule type" value="Genomic_DNA"/>
</dbReference>
<dbReference type="OrthoDB" id="4235906at2"/>
<evidence type="ECO:0000259" key="1">
    <source>
        <dbReference type="Pfam" id="PF13452"/>
    </source>
</evidence>
<dbReference type="RefSeq" id="WP_106190269.1">
    <property type="nucleotide sequence ID" value="NZ_PVTF01000008.1"/>
</dbReference>
<evidence type="ECO:0000313" key="3">
    <source>
        <dbReference type="Proteomes" id="UP000239494"/>
    </source>
</evidence>
<feature type="domain" description="FAS1-like dehydratase" evidence="1">
    <location>
        <begin position="49"/>
        <end position="162"/>
    </location>
</feature>
<dbReference type="Gene3D" id="3.10.129.10">
    <property type="entry name" value="Hotdog Thioesterase"/>
    <property type="match status" value="2"/>
</dbReference>
<protein>
    <submittedName>
        <fullName evidence="2">MaoC dehydratase-like protein</fullName>
    </submittedName>
</protein>
<dbReference type="AlphaFoldDB" id="A0A2T0SZR6"/>
<dbReference type="Pfam" id="PF13452">
    <property type="entry name" value="FAS1_DH_region"/>
    <property type="match status" value="1"/>
</dbReference>
<gene>
    <name evidence="2" type="ORF">CLV43_108311</name>
</gene>
<sequence length="400" mass="43414">MTRVVQHDRTAEEAVPTDVDRVVRAGEELVGFLAPDVEPGVDVASWLNVTRFAEALGDENPLYTDPEHGAGSSHHSMLAPPAFVLAVRMPGSAGAADQVDHQLATDLAAVTVTWDDVVRLGDRHLTGRIHVTGVTAELTAAGRPKATVTSTVDYQRDGERIARAQAQVDLVPIADLPPIRPLRRYDPAEIDRMKHELDTEPPPRGTTPRFWKDVTVGDIGVTILKGPLTLADLMVWTFAEGRPVRAGNLVHQRLAERAGRRATHPITQWPVWDRAEAGLDSAVTDPGGPQAPGGLLFALATQYATHWMGDDGFLRQVGARLHRPFRYGDALRLTGSVTDRCTATDEAGSRHHAVHLRVDGRDQLDEPVITAHAVVLLPDPGKPVRLPIRGGLVRDTPPET</sequence>
<evidence type="ECO:0000313" key="2">
    <source>
        <dbReference type="EMBL" id="PRY38911.1"/>
    </source>
</evidence>